<dbReference type="Proteomes" id="UP000196531">
    <property type="component" value="Unassembled WGS sequence"/>
</dbReference>
<evidence type="ECO:0000313" key="2">
    <source>
        <dbReference type="EMBL" id="OUR93471.1"/>
    </source>
</evidence>
<evidence type="ECO:0000256" key="1">
    <source>
        <dbReference type="SAM" id="Phobius"/>
    </source>
</evidence>
<feature type="transmembrane region" description="Helical" evidence="1">
    <location>
        <begin position="129"/>
        <end position="150"/>
    </location>
</feature>
<evidence type="ECO:0000313" key="3">
    <source>
        <dbReference type="Proteomes" id="UP000196531"/>
    </source>
</evidence>
<keyword evidence="1" id="KW-0812">Transmembrane</keyword>
<keyword evidence="1" id="KW-0472">Membrane</keyword>
<comment type="caution">
    <text evidence="2">The sequence shown here is derived from an EMBL/GenBank/DDBJ whole genome shotgun (WGS) entry which is preliminary data.</text>
</comment>
<feature type="transmembrane region" description="Helical" evidence="1">
    <location>
        <begin position="194"/>
        <end position="212"/>
    </location>
</feature>
<reference evidence="3" key="1">
    <citation type="journal article" date="2017" name="Proc. Natl. Acad. Sci. U.S.A.">
        <title>Simulation of Deepwater Horizon oil plume reveals substrate specialization within a complex community of hydrocarbon-degraders.</title>
        <authorList>
            <person name="Hu P."/>
            <person name="Dubinsky E.A."/>
            <person name="Probst A.J."/>
            <person name="Wang J."/>
            <person name="Sieber C.M.K."/>
            <person name="Tom L.M."/>
            <person name="Gardinali P."/>
            <person name="Banfield J.F."/>
            <person name="Atlas R.M."/>
            <person name="Andersen G.L."/>
        </authorList>
    </citation>
    <scope>NUCLEOTIDE SEQUENCE [LARGE SCALE GENOMIC DNA]</scope>
</reference>
<keyword evidence="1" id="KW-1133">Transmembrane helix</keyword>
<dbReference type="AlphaFoldDB" id="A0A1Y5F220"/>
<sequence>MFTLERFMFAFVLIASIAGAVISHQNLGWYEGVYVKEDGFIEWMTVLGLLIGAVACYYRISILKPFRGKLFLFCLFVLGSLFLFGLGEEISWGQRIFDIKSSEFFMKNNSQAETNFHNLVVGGKKINKIIFGTLLGIMIGFYFLILPVLYRKVEKVKKLVDSMAVPLPKNFHIVAYLILVGITELIAGGKKGEILEFGGVWIFVLMTFRPYNREIFSRKSFR</sequence>
<accession>A0A1Y5F220</accession>
<protein>
    <submittedName>
        <fullName evidence="2">Uncharacterized protein</fullName>
    </submittedName>
</protein>
<feature type="transmembrane region" description="Helical" evidence="1">
    <location>
        <begin position="171"/>
        <end position="188"/>
    </location>
</feature>
<gene>
    <name evidence="2" type="ORF">A9Q84_18530</name>
</gene>
<organism evidence="2 3">
    <name type="scientific">Halobacteriovorax marinus</name>
    <dbReference type="NCBI Taxonomy" id="97084"/>
    <lineage>
        <taxon>Bacteria</taxon>
        <taxon>Pseudomonadati</taxon>
        <taxon>Bdellovibrionota</taxon>
        <taxon>Bacteriovoracia</taxon>
        <taxon>Bacteriovoracales</taxon>
        <taxon>Halobacteriovoraceae</taxon>
        <taxon>Halobacteriovorax</taxon>
    </lineage>
</organism>
<name>A0A1Y5F220_9BACT</name>
<feature type="transmembrane region" description="Helical" evidence="1">
    <location>
        <begin position="70"/>
        <end position="87"/>
    </location>
</feature>
<dbReference type="EMBL" id="MAAO01000015">
    <property type="protein sequence ID" value="OUR93471.1"/>
    <property type="molecule type" value="Genomic_DNA"/>
</dbReference>
<feature type="transmembrane region" description="Helical" evidence="1">
    <location>
        <begin position="39"/>
        <end position="58"/>
    </location>
</feature>
<proteinExistence type="predicted"/>